<feature type="compositionally biased region" description="Basic residues" evidence="1">
    <location>
        <begin position="141"/>
        <end position="153"/>
    </location>
</feature>
<reference evidence="3" key="1">
    <citation type="submission" date="2021-02" db="EMBL/GenBank/DDBJ databases">
        <authorList>
            <person name="Palmer J.M."/>
        </authorList>
    </citation>
    <scope>NUCLEOTIDE SEQUENCE</scope>
    <source>
        <strain evidence="3">SCRP734</strain>
    </source>
</reference>
<evidence type="ECO:0000256" key="1">
    <source>
        <dbReference type="SAM" id="MobiDB-lite"/>
    </source>
</evidence>
<protein>
    <recommendedName>
        <fullName evidence="2">PWWP domain-containing protein</fullName>
    </recommendedName>
</protein>
<feature type="region of interest" description="Disordered" evidence="1">
    <location>
        <begin position="140"/>
        <end position="159"/>
    </location>
</feature>
<feature type="region of interest" description="Disordered" evidence="1">
    <location>
        <begin position="544"/>
        <end position="613"/>
    </location>
</feature>
<dbReference type="CDD" id="cd05162">
    <property type="entry name" value="PWWP"/>
    <property type="match status" value="1"/>
</dbReference>
<evidence type="ECO:0000259" key="2">
    <source>
        <dbReference type="PROSITE" id="PS50812"/>
    </source>
</evidence>
<evidence type="ECO:0000313" key="4">
    <source>
        <dbReference type="Proteomes" id="UP000694044"/>
    </source>
</evidence>
<feature type="compositionally biased region" description="Polar residues" evidence="1">
    <location>
        <begin position="676"/>
        <end position="692"/>
    </location>
</feature>
<feature type="compositionally biased region" description="Polar residues" evidence="1">
    <location>
        <begin position="562"/>
        <end position="581"/>
    </location>
</feature>
<feature type="domain" description="PWWP" evidence="2">
    <location>
        <begin position="73"/>
        <end position="135"/>
    </location>
</feature>
<dbReference type="AlphaFoldDB" id="A0A8T1V8P5"/>
<proteinExistence type="predicted"/>
<dbReference type="InterPro" id="IPR000313">
    <property type="entry name" value="PWWP_dom"/>
</dbReference>
<accession>A0A8T1V8P5</accession>
<feature type="compositionally biased region" description="Basic and acidic residues" evidence="1">
    <location>
        <begin position="582"/>
        <end position="603"/>
    </location>
</feature>
<dbReference type="CDD" id="cd20104">
    <property type="entry name" value="MBT_PHF20L1-like"/>
    <property type="match status" value="1"/>
</dbReference>
<dbReference type="Proteomes" id="UP000694044">
    <property type="component" value="Unassembled WGS sequence"/>
</dbReference>
<feature type="region of interest" description="Disordered" evidence="1">
    <location>
        <begin position="254"/>
        <end position="344"/>
    </location>
</feature>
<dbReference type="OrthoDB" id="103739at2759"/>
<feature type="compositionally biased region" description="Basic and acidic residues" evidence="1">
    <location>
        <begin position="254"/>
        <end position="267"/>
    </location>
</feature>
<keyword evidence="4" id="KW-1185">Reference proteome</keyword>
<feature type="region of interest" description="Disordered" evidence="1">
    <location>
        <begin position="472"/>
        <end position="500"/>
    </location>
</feature>
<feature type="region of interest" description="Disordered" evidence="1">
    <location>
        <begin position="702"/>
        <end position="743"/>
    </location>
</feature>
<feature type="region of interest" description="Disordered" evidence="1">
    <location>
        <begin position="382"/>
        <end position="401"/>
    </location>
</feature>
<organism evidence="3 4">
    <name type="scientific">Phytophthora pseudosyringae</name>
    <dbReference type="NCBI Taxonomy" id="221518"/>
    <lineage>
        <taxon>Eukaryota</taxon>
        <taxon>Sar</taxon>
        <taxon>Stramenopiles</taxon>
        <taxon>Oomycota</taxon>
        <taxon>Peronosporomycetes</taxon>
        <taxon>Peronosporales</taxon>
        <taxon>Peronosporaceae</taxon>
        <taxon>Phytophthora</taxon>
    </lineage>
</organism>
<comment type="caution">
    <text evidence="3">The sequence shown here is derived from an EMBL/GenBank/DDBJ whole genome shotgun (WGS) entry which is preliminary data.</text>
</comment>
<evidence type="ECO:0000313" key="3">
    <source>
        <dbReference type="EMBL" id="KAG7376703.1"/>
    </source>
</evidence>
<dbReference type="EMBL" id="JAGDFM010000637">
    <property type="protein sequence ID" value="KAG7376703.1"/>
    <property type="molecule type" value="Genomic_DNA"/>
</dbReference>
<feature type="compositionally biased region" description="Low complexity" evidence="1">
    <location>
        <begin position="477"/>
        <end position="487"/>
    </location>
</feature>
<gene>
    <name evidence="3" type="ORF">PHYPSEUDO_012868</name>
</gene>
<name>A0A8T1V8P5_9STRA</name>
<dbReference type="PROSITE" id="PS50812">
    <property type="entry name" value="PWWP"/>
    <property type="match status" value="1"/>
</dbReference>
<sequence length="790" mass="87668">MSAESTPALHEGDWLDVMDGDGIWNVAQVLRLPSPETVEVTYDCWGNEYNEELRRDSERVAPFHTHTRAVKCWAKLDTWPWWPALLTVRAPGSASGSRNLRMEERLLVDFLDSAVFSERCRCWVKKSKVVAFQSDEETRKRLTKPKKKMKKRSKAETRSRNLKFSTNLLAKCDAREDFPEFVQGTLPVQFKKNFTRPTKEVRKEMGEEIWQRGLADNKINHAATHAYTPVFPAGSNSDSGNDAELSLSTEVKDARKTAARDDSHTQVDNRSVAITGTEDKTSAPKQSKSSKSCPTASEKSKLTTQKPKNYRKRTRPNNYDETSGSSDTSRAGKAKSPHYDTDQLQVADCVADKLVEEKETGNVSKSTTATKVVRVSPRKYGKTPKVLKTPRRPAANLPPYTPPHAQVLLGVKPRNEQHAHRSSRTSHTRQRAKKGNGLVRPFLMSSSTNGPTFWFGVRTVVANKELPATDLQVQHTSAAARRSVSSESKPDGGPASTMKNLARLTKATLRADAKLHEMEAALEGKLTELAEKFSKAEELRSRCAALQAPAQPPTAAPASETEGVNQEDSLGVRSSKSASASETRRVSKDSSRREHKPNGRPDASRVPTFARKSSQANCGIRGLELALDEIISKELNQGLSAAITPAELDTIKADLLNSREVQAAITRIQHPSYGWTASTEISSRETSSLSDGNSRRVWEKAKSRFTKYTSPTGSSERRPSPRSPSQQFGRSWGYGRDSETSADRFQSSSSLLLDSLPADQSGFGFSVNDNFSMNQWYRDLYPKAFGYQQP</sequence>
<feature type="region of interest" description="Disordered" evidence="1">
    <location>
        <begin position="676"/>
        <end position="695"/>
    </location>
</feature>
<dbReference type="Pfam" id="PF00855">
    <property type="entry name" value="PWWP"/>
    <property type="match status" value="1"/>
</dbReference>
<feature type="compositionally biased region" description="Polar residues" evidence="1">
    <location>
        <begin position="316"/>
        <end position="329"/>
    </location>
</feature>
<feature type="compositionally biased region" description="Polar residues" evidence="1">
    <location>
        <begin position="283"/>
        <end position="307"/>
    </location>
</feature>